<dbReference type="InterPro" id="IPR002591">
    <property type="entry name" value="Phosphodiest/P_Trfase"/>
</dbReference>
<dbReference type="GO" id="GO:0004035">
    <property type="term" value="F:alkaline phosphatase activity"/>
    <property type="evidence" value="ECO:0007669"/>
    <property type="project" value="InterPro"/>
</dbReference>
<dbReference type="PIRSF" id="PIRSF031924">
    <property type="entry name" value="Pi-irrepressible_AP"/>
    <property type="match status" value="1"/>
</dbReference>
<dbReference type="PANTHER" id="PTHR10151">
    <property type="entry name" value="ECTONUCLEOTIDE PYROPHOSPHATASE/PHOSPHODIESTERASE"/>
    <property type="match status" value="1"/>
</dbReference>
<dbReference type="GO" id="GO:0046872">
    <property type="term" value="F:metal ion binding"/>
    <property type="evidence" value="ECO:0007669"/>
    <property type="project" value="UniProtKB-KW"/>
</dbReference>
<dbReference type="AlphaFoldDB" id="A0A839SE05"/>
<dbReference type="CDD" id="cd16016">
    <property type="entry name" value="AP-SPAP"/>
    <property type="match status" value="1"/>
</dbReference>
<evidence type="ECO:0000256" key="6">
    <source>
        <dbReference type="SAM" id="SignalP"/>
    </source>
</evidence>
<evidence type="ECO:0000313" key="8">
    <source>
        <dbReference type="Proteomes" id="UP000539265"/>
    </source>
</evidence>
<dbReference type="InterPro" id="IPR017850">
    <property type="entry name" value="Alkaline_phosphatase_core_sf"/>
</dbReference>
<dbReference type="EMBL" id="JACHWX010000002">
    <property type="protein sequence ID" value="MBB3054777.1"/>
    <property type="molecule type" value="Genomic_DNA"/>
</dbReference>
<accession>A0A839SE05</accession>
<evidence type="ECO:0000256" key="4">
    <source>
        <dbReference type="PIRSR" id="PIRSR031924-50"/>
    </source>
</evidence>
<keyword evidence="1 4" id="KW-0597">Phosphoprotein</keyword>
<dbReference type="NCBIfam" id="NF042991">
    <property type="entry name" value="alk_phos_PafA"/>
    <property type="match status" value="1"/>
</dbReference>
<evidence type="ECO:0000256" key="1">
    <source>
        <dbReference type="ARBA" id="ARBA00022553"/>
    </source>
</evidence>
<keyword evidence="3 6" id="KW-0732">Signal</keyword>
<dbReference type="Pfam" id="PF01663">
    <property type="entry name" value="Phosphodiest"/>
    <property type="match status" value="1"/>
</dbReference>
<dbReference type="Gene3D" id="3.40.720.10">
    <property type="entry name" value="Alkaline Phosphatase, subunit A"/>
    <property type="match status" value="1"/>
</dbReference>
<feature type="binding site" evidence="5">
    <location>
        <position position="120"/>
    </location>
    <ligand>
        <name>substrate</name>
    </ligand>
</feature>
<dbReference type="SUPFAM" id="SSF53649">
    <property type="entry name" value="Alkaline phosphatase-like"/>
    <property type="match status" value="1"/>
</dbReference>
<protein>
    <submittedName>
        <fullName evidence="7">AlkP superfamily pyrophosphatase or phosphodiesterase</fullName>
    </submittedName>
</protein>
<keyword evidence="2" id="KW-0479">Metal-binding</keyword>
<name>A0A839SE05_9SPHI</name>
<evidence type="ECO:0000256" key="5">
    <source>
        <dbReference type="PIRSR" id="PIRSR031924-51"/>
    </source>
</evidence>
<evidence type="ECO:0000313" key="7">
    <source>
        <dbReference type="EMBL" id="MBB3054777.1"/>
    </source>
</evidence>
<gene>
    <name evidence="7" type="ORF">FHS11_001187</name>
</gene>
<sequence>MKIKHLLVIVFAFAAVSVSAQTKKKHAQAVTTIADNFGRVVPDNSLPRPKLVVGIVVDQMRWDYLYRYYDRYQDNGFKRLLNQGFSCENTQVDYIPTFTGPGHSCIYTGSVPSIHGIAGNDFIIQATGKSMYCTEDTTVQTVGSESKAGQMSPKNLLVTTVTDELRLATNFRSKVIGIALKDRGGILPAGHTANAAYWFDDKTGNWISSTYYMKDLPQWVKDFNDQKLAENYLKLDWNTLYPKDTYLQSTADSTKYEGKFKGMTAPTLPVKTSGMYKGNLGLIRSTPYGNTFTLDLAVAAINAEELGQHPVTDFLAVSLSSPDYIGHQFGVNAVEIEDTYLRLDRDIANFLVYLDAKVGRGNYTVFLTADHGAAHNTAFLNDHNIPAGVWDDGAALKDLNKFLLDKYKVDGLVLSLANYQVNFNYSIVNYLHLDEEILKKDCIGYFEKLPEVAFAVDMKKAATAAIPEALRSRIVNGYSTEHSGEVQIILKPAYFTGHGSGDSGPTGTTHGTWNPYDNHIPLVFMGWGIQHGSLTRETHMTDIAATIAALLHIQAPNGSIGTPISEVLGKSERRKEQ</sequence>
<feature type="active site" description="Phosphothreonine intermediate" evidence="4">
    <location>
        <position position="99"/>
    </location>
</feature>
<dbReference type="Gene3D" id="3.30.1360.150">
    <property type="match status" value="1"/>
</dbReference>
<dbReference type="Proteomes" id="UP000539265">
    <property type="component" value="Unassembled WGS sequence"/>
</dbReference>
<dbReference type="RefSeq" id="WP_096356361.1">
    <property type="nucleotide sequence ID" value="NZ_AP017313.1"/>
</dbReference>
<reference evidence="7" key="1">
    <citation type="submission" date="2020-08" db="EMBL/GenBank/DDBJ databases">
        <title>Genomic Encyclopedia of Type Strains, Phase III (KMG-III): the genomes of soil and plant-associated and newly described type strains.</title>
        <authorList>
            <person name="Whitman W."/>
        </authorList>
    </citation>
    <scope>NUCLEOTIDE SEQUENCE [LARGE SCALE GENOMIC DNA]</scope>
    <source>
        <strain evidence="7">CECT 8628</strain>
    </source>
</reference>
<comment type="caution">
    <text evidence="7">The sequence shown here is derived from an EMBL/GenBank/DDBJ whole genome shotgun (WGS) entry which is preliminary data.</text>
</comment>
<dbReference type="InterPro" id="IPR026263">
    <property type="entry name" value="Alkaline_phosphatase_prok"/>
</dbReference>
<dbReference type="PANTHER" id="PTHR10151:SF120">
    <property type="entry name" value="BIS(5'-ADENOSYL)-TRIPHOSPHATASE"/>
    <property type="match status" value="1"/>
</dbReference>
<feature type="signal peptide" evidence="6">
    <location>
        <begin position="1"/>
        <end position="20"/>
    </location>
</feature>
<dbReference type="OrthoDB" id="9766127at2"/>
<feature type="binding site" evidence="5">
    <location>
        <begin position="181"/>
        <end position="183"/>
    </location>
    <ligand>
        <name>substrate</name>
    </ligand>
</feature>
<evidence type="ECO:0000256" key="3">
    <source>
        <dbReference type="ARBA" id="ARBA00022729"/>
    </source>
</evidence>
<organism evidence="7 8">
    <name type="scientific">Mucilaginibacter gotjawali</name>
    <dbReference type="NCBI Taxonomy" id="1550579"/>
    <lineage>
        <taxon>Bacteria</taxon>
        <taxon>Pseudomonadati</taxon>
        <taxon>Bacteroidota</taxon>
        <taxon>Sphingobacteriia</taxon>
        <taxon>Sphingobacteriales</taxon>
        <taxon>Sphingobacteriaceae</taxon>
        <taxon>Mucilaginibacter</taxon>
    </lineage>
</organism>
<feature type="chain" id="PRO_5032570084" evidence="6">
    <location>
        <begin position="21"/>
        <end position="577"/>
    </location>
</feature>
<proteinExistence type="predicted"/>
<evidence type="ECO:0000256" key="2">
    <source>
        <dbReference type="ARBA" id="ARBA00022723"/>
    </source>
</evidence>
<keyword evidence="8" id="KW-1185">Reference proteome</keyword>